<protein>
    <submittedName>
        <fullName evidence="11">Nucleotidyl transferase</fullName>
    </submittedName>
</protein>
<dbReference type="InterPro" id="IPR050065">
    <property type="entry name" value="GlmU-like"/>
</dbReference>
<dbReference type="InterPro" id="IPR029044">
    <property type="entry name" value="Nucleotide-diphossugar_trans"/>
</dbReference>
<comment type="pathway">
    <text evidence="1">Nucleotide-sugar biosynthesis; UDP-N-acetyl-alpha-D-glucosamine biosynthesis; N-acetyl-alpha-D-glucosamine 1-phosphate from alpha-D-glucosamine 6-phosphate (route II): step 2/2.</text>
</comment>
<evidence type="ECO:0000256" key="4">
    <source>
        <dbReference type="ARBA" id="ARBA00022695"/>
    </source>
</evidence>
<dbReference type="InterPro" id="IPR056729">
    <property type="entry name" value="GMPPB_C"/>
</dbReference>
<dbReference type="InterPro" id="IPR011004">
    <property type="entry name" value="Trimer_LpxA-like_sf"/>
</dbReference>
<keyword evidence="3 11" id="KW-0808">Transferase</keyword>
<sequence length="402" mass="44939">MQILMLAAGESSRFWPFSERNHKAFLKIGDKLILEHVIDQLEGHEIILVVNPKRDIGEKIRKKEDIKLLDQSEPLGMADAILKAKGLIKEDIISVMPYHINLADSIDVIKEVKAPAIAVKPYIEGDELTRGIVKIKDGKIVEIREKEKFEEATHAITGIYKLNSAILDELEKDSGKISFEETLNRIAKKEGINYFELDAMPSLKYVTDLLNIRDLIYYSIKKRISNKKEHQEKQIEDTVIIGNNVELGNNVSIKGNTFIGDNSFVGDNSLIRDSIIGENVRVGFGTEIVRTILMDNTHIHSGFIGDSIIGENCRIGANFITGNKRIDRGNIKIKVKNKDYDTGMKRLGVIMGDNVKTGINVSAMPGTLIGNHSIIGSNTEIKGKIDSNKMVYSKTNLIEKDI</sequence>
<dbReference type="InterPro" id="IPR005835">
    <property type="entry name" value="NTP_transferase_dom"/>
</dbReference>
<dbReference type="Gene3D" id="3.90.550.10">
    <property type="entry name" value="Spore Coat Polysaccharide Biosynthesis Protein SpsA, Chain A"/>
    <property type="match status" value="1"/>
</dbReference>
<dbReference type="Pfam" id="PF00483">
    <property type="entry name" value="NTP_transferase"/>
    <property type="match status" value="1"/>
</dbReference>
<evidence type="ECO:0000259" key="9">
    <source>
        <dbReference type="Pfam" id="PF00483"/>
    </source>
</evidence>
<evidence type="ECO:0000256" key="7">
    <source>
        <dbReference type="ARBA" id="ARBA00048247"/>
    </source>
</evidence>
<keyword evidence="4" id="KW-0548">Nucleotidyltransferase</keyword>
<dbReference type="SUPFAM" id="SSF53448">
    <property type="entry name" value="Nucleotide-diphospho-sugar transferases"/>
    <property type="match status" value="1"/>
</dbReference>
<comment type="pathway">
    <text evidence="2">Nucleotide-sugar biosynthesis; UDP-N-acetyl-alpha-D-glucosamine biosynthesis; UDP-N-acetyl-alpha-D-glucosamine from N-acetyl-alpha-D-glucosamine 1-phosphate: step 1/1.</text>
</comment>
<dbReference type="GO" id="GO:0019134">
    <property type="term" value="F:glucosamine-1-phosphate N-acetyltransferase activity"/>
    <property type="evidence" value="ECO:0007669"/>
    <property type="project" value="UniProtKB-EC"/>
</dbReference>
<evidence type="ECO:0000313" key="12">
    <source>
        <dbReference type="Proteomes" id="UP000009376"/>
    </source>
</evidence>
<accession>D6GVK3</accession>
<evidence type="ECO:0000256" key="6">
    <source>
        <dbReference type="ARBA" id="ARBA00023315"/>
    </source>
</evidence>
<dbReference type="Gene3D" id="2.160.10.10">
    <property type="entry name" value="Hexapeptide repeat proteins"/>
    <property type="match status" value="1"/>
</dbReference>
<dbReference type="PANTHER" id="PTHR43584:SF8">
    <property type="entry name" value="N-ACETYLMURAMATE ALPHA-1-PHOSPHATE URIDYLYLTRANSFERASE"/>
    <property type="match status" value="1"/>
</dbReference>
<comment type="catalytic activity">
    <reaction evidence="8">
        <text>N-acetyl-alpha-D-glucosamine 1-phosphate + UTP + H(+) = UDP-N-acetyl-alpha-D-glucosamine + diphosphate</text>
        <dbReference type="Rhea" id="RHEA:13509"/>
        <dbReference type="ChEBI" id="CHEBI:15378"/>
        <dbReference type="ChEBI" id="CHEBI:33019"/>
        <dbReference type="ChEBI" id="CHEBI:46398"/>
        <dbReference type="ChEBI" id="CHEBI:57705"/>
        <dbReference type="ChEBI" id="CHEBI:57776"/>
        <dbReference type="EC" id="2.7.7.23"/>
    </reaction>
</comment>
<evidence type="ECO:0000313" key="11">
    <source>
        <dbReference type="EMBL" id="EFD92743.1"/>
    </source>
</evidence>
<gene>
    <name evidence="11" type="ORF">BJBARM5_0516</name>
</gene>
<keyword evidence="6" id="KW-0012">Acyltransferase</keyword>
<dbReference type="AlphaFoldDB" id="D6GVK3"/>
<evidence type="ECO:0000256" key="1">
    <source>
        <dbReference type="ARBA" id="ARBA00005166"/>
    </source>
</evidence>
<name>D6GVK3_PARA5</name>
<dbReference type="Proteomes" id="UP000009376">
    <property type="component" value="Unassembled WGS sequence"/>
</dbReference>
<evidence type="ECO:0000256" key="2">
    <source>
        <dbReference type="ARBA" id="ARBA00005208"/>
    </source>
</evidence>
<keyword evidence="5" id="KW-0511">Multifunctional enzyme</keyword>
<comment type="catalytic activity">
    <reaction evidence="7">
        <text>alpha-D-glucosamine 1-phosphate + acetyl-CoA = N-acetyl-alpha-D-glucosamine 1-phosphate + CoA + H(+)</text>
        <dbReference type="Rhea" id="RHEA:13725"/>
        <dbReference type="ChEBI" id="CHEBI:15378"/>
        <dbReference type="ChEBI" id="CHEBI:57287"/>
        <dbReference type="ChEBI" id="CHEBI:57288"/>
        <dbReference type="ChEBI" id="CHEBI:57776"/>
        <dbReference type="ChEBI" id="CHEBI:58516"/>
        <dbReference type="EC" id="2.3.1.157"/>
    </reaction>
</comment>
<feature type="domain" description="Mannose-1-phosphate guanyltransferase C-terminal" evidence="10">
    <location>
        <begin position="255"/>
        <end position="362"/>
    </location>
</feature>
<evidence type="ECO:0000256" key="5">
    <source>
        <dbReference type="ARBA" id="ARBA00023268"/>
    </source>
</evidence>
<dbReference type="PANTHER" id="PTHR43584">
    <property type="entry name" value="NUCLEOTIDYL TRANSFERASE"/>
    <property type="match status" value="1"/>
</dbReference>
<dbReference type="GO" id="GO:0003977">
    <property type="term" value="F:UDP-N-acetylglucosamine diphosphorylase activity"/>
    <property type="evidence" value="ECO:0007669"/>
    <property type="project" value="UniProtKB-EC"/>
</dbReference>
<evidence type="ECO:0000256" key="3">
    <source>
        <dbReference type="ARBA" id="ARBA00022679"/>
    </source>
</evidence>
<dbReference type="SUPFAM" id="SSF51161">
    <property type="entry name" value="Trimeric LpxA-like enzymes"/>
    <property type="match status" value="1"/>
</dbReference>
<evidence type="ECO:0000256" key="8">
    <source>
        <dbReference type="ARBA" id="ARBA00048493"/>
    </source>
</evidence>
<dbReference type="Pfam" id="PF25087">
    <property type="entry name" value="GMPPB_C"/>
    <property type="match status" value="1"/>
</dbReference>
<dbReference type="EMBL" id="GG745554">
    <property type="protein sequence ID" value="EFD92743.1"/>
    <property type="molecule type" value="Genomic_DNA"/>
</dbReference>
<reference evidence="11 12" key="1">
    <citation type="journal article" date="2010" name="Proc. Natl. Acad. Sci. U.S.A.">
        <title>Enigmatic, ultrasmall, uncultivated Archaea.</title>
        <authorList>
            <person name="Baker B.J."/>
            <person name="Comolli L.R."/>
            <person name="Dick G.J."/>
            <person name="Hauser L.J."/>
            <person name="Hyatt D."/>
            <person name="Dill B.D."/>
            <person name="Land M.L."/>
            <person name="Verberkmoes N.C."/>
            <person name="Hettich R.L."/>
            <person name="Banfield J.F."/>
        </authorList>
    </citation>
    <scope>NUCLEOTIDE SEQUENCE [LARGE SCALE GENOMIC DNA]</scope>
</reference>
<proteinExistence type="predicted"/>
<feature type="domain" description="Nucleotidyl transferase" evidence="9">
    <location>
        <begin position="4"/>
        <end position="188"/>
    </location>
</feature>
<evidence type="ECO:0000259" key="10">
    <source>
        <dbReference type="Pfam" id="PF25087"/>
    </source>
</evidence>
<organism evidence="11 12">
    <name type="scientific">Candidatus Parvarchaeum acidophilus ARMAN-5</name>
    <dbReference type="NCBI Taxonomy" id="662762"/>
    <lineage>
        <taxon>Archaea</taxon>
        <taxon>Candidatus Parvarchaeota</taxon>
        <taxon>Candidatus Parvarchaeum</taxon>
    </lineage>
</organism>